<dbReference type="PANTHER" id="PTHR46577:SF1">
    <property type="entry name" value="HTH-TYPE TRANSCRIPTIONAL REGULATORY PROTEIN GABR"/>
    <property type="match status" value="1"/>
</dbReference>
<comment type="similarity">
    <text evidence="1">In the C-terminal section; belongs to the class-I pyridoxal-phosphate-dependent aminotransferase family.</text>
</comment>
<evidence type="ECO:0000259" key="6">
    <source>
        <dbReference type="PROSITE" id="PS50949"/>
    </source>
</evidence>
<organism evidence="7 8">
    <name type="scientific">Oceanospirillum multiglobuliferum</name>
    <dbReference type="NCBI Taxonomy" id="64969"/>
    <lineage>
        <taxon>Bacteria</taxon>
        <taxon>Pseudomonadati</taxon>
        <taxon>Pseudomonadota</taxon>
        <taxon>Gammaproteobacteria</taxon>
        <taxon>Oceanospirillales</taxon>
        <taxon>Oceanospirillaceae</taxon>
        <taxon>Oceanospirillum</taxon>
    </lineage>
</organism>
<dbReference type="PROSITE" id="PS50949">
    <property type="entry name" value="HTH_GNTR"/>
    <property type="match status" value="1"/>
</dbReference>
<dbReference type="Gene3D" id="3.90.1150.10">
    <property type="entry name" value="Aspartate Aminotransferase, domain 1"/>
    <property type="match status" value="1"/>
</dbReference>
<keyword evidence="5" id="KW-0804">Transcription</keyword>
<dbReference type="STRING" id="64969.SAMN02745127_00409"/>
<name>A0A1T4LC06_9GAMM</name>
<accession>A0A1T4LC06</accession>
<dbReference type="GO" id="GO:0003700">
    <property type="term" value="F:DNA-binding transcription factor activity"/>
    <property type="evidence" value="ECO:0007669"/>
    <property type="project" value="InterPro"/>
</dbReference>
<dbReference type="OrthoDB" id="9804020at2"/>
<sequence>MWLPDLTLYKGARYIAIADAMASAIESGELKDGDRLPTHRALADQLSVTVGTITRAYAEAERRGFVNARVGRGSFIATQHSQRLIIPSDNEPDCVDFRLNLPVAKDRAEALSQSMNTLAKDSVQMNRLLGYQPDIGLLEHRIQAANWLKQTGLTTDADCIALTNGGQHAIMLALLALTRPGDSILSEAMTYPGFMAITHQLHLRPQPVAMDEEGVIPAAFEEACKQFSPKVFYCTPTLQNPTTAIMSGRRREALIEVARRYQVWIIEDSVNSNLLEQPPMPLAAMAPDLVLHINSASKTLAAGLRVGWLVSPTAIQQQVANALRASCWMASPLLGEIASSWIASGLAQQLLNEQRQELVLRNRLVNQYLAPFALRANPNSLHAWLELPSPWRSSEFIQAADQQGVKVIGEDSFVVAQYSAPQAIRLSASSAWSIGHLEKGLKVLAALLREEPKPTLTVF</sequence>
<dbReference type="Pfam" id="PF00155">
    <property type="entry name" value="Aminotran_1_2"/>
    <property type="match status" value="1"/>
</dbReference>
<proteinExistence type="inferred from homology"/>
<comment type="caution">
    <text evidence="7">The sequence shown here is derived from an EMBL/GenBank/DDBJ whole genome shotgun (WGS) entry which is preliminary data.</text>
</comment>
<dbReference type="SMART" id="SM00345">
    <property type="entry name" value="HTH_GNTR"/>
    <property type="match status" value="1"/>
</dbReference>
<dbReference type="InterPro" id="IPR051446">
    <property type="entry name" value="HTH_trans_reg/aminotransferase"/>
</dbReference>
<evidence type="ECO:0000256" key="5">
    <source>
        <dbReference type="ARBA" id="ARBA00023163"/>
    </source>
</evidence>
<evidence type="ECO:0000256" key="4">
    <source>
        <dbReference type="ARBA" id="ARBA00023125"/>
    </source>
</evidence>
<reference evidence="7 8" key="1">
    <citation type="submission" date="2017-01" db="EMBL/GenBank/DDBJ databases">
        <title>Genome Sequencing of a Marine Spirillum, Oceanospirillum multiglobuliferum ATCC 33336, from Japan.</title>
        <authorList>
            <person name="Carney J.G."/>
            <person name="Trachtenberg A.M."/>
            <person name="Rheaume B.A."/>
            <person name="Linnane J.D."/>
            <person name="Pitts N.L."/>
            <person name="Mykles D.L."/>
            <person name="Maclea K.S."/>
        </authorList>
    </citation>
    <scope>NUCLEOTIDE SEQUENCE [LARGE SCALE GENOMIC DNA]</scope>
    <source>
        <strain evidence="7 8">ATCC 33336</strain>
    </source>
</reference>
<keyword evidence="2" id="KW-0663">Pyridoxal phosphate</keyword>
<feature type="domain" description="HTH gntR-type" evidence="6">
    <location>
        <begin position="11"/>
        <end position="79"/>
    </location>
</feature>
<dbReference type="RefSeq" id="WP_078744025.1">
    <property type="nucleotide sequence ID" value="NZ_FUXG01000002.1"/>
</dbReference>
<dbReference type="GO" id="GO:0030170">
    <property type="term" value="F:pyridoxal phosphate binding"/>
    <property type="evidence" value="ECO:0007669"/>
    <property type="project" value="InterPro"/>
</dbReference>
<dbReference type="InterPro" id="IPR000524">
    <property type="entry name" value="Tscrpt_reg_HTH_GntR"/>
</dbReference>
<gene>
    <name evidence="7" type="ORF">BTE48_02155</name>
</gene>
<evidence type="ECO:0000313" key="8">
    <source>
        <dbReference type="Proteomes" id="UP000191418"/>
    </source>
</evidence>
<dbReference type="InterPro" id="IPR036390">
    <property type="entry name" value="WH_DNA-bd_sf"/>
</dbReference>
<evidence type="ECO:0000256" key="1">
    <source>
        <dbReference type="ARBA" id="ARBA00005384"/>
    </source>
</evidence>
<dbReference type="SUPFAM" id="SSF46785">
    <property type="entry name" value="Winged helix' DNA-binding domain"/>
    <property type="match status" value="1"/>
</dbReference>
<evidence type="ECO:0000313" key="7">
    <source>
        <dbReference type="EMBL" id="OPX56713.1"/>
    </source>
</evidence>
<dbReference type="InterPro" id="IPR015421">
    <property type="entry name" value="PyrdxlP-dep_Trfase_major"/>
</dbReference>
<dbReference type="InterPro" id="IPR036388">
    <property type="entry name" value="WH-like_DNA-bd_sf"/>
</dbReference>
<dbReference type="InterPro" id="IPR015424">
    <property type="entry name" value="PyrdxlP-dep_Trfase"/>
</dbReference>
<dbReference type="InterPro" id="IPR015422">
    <property type="entry name" value="PyrdxlP-dep_Trfase_small"/>
</dbReference>
<dbReference type="CDD" id="cd07377">
    <property type="entry name" value="WHTH_GntR"/>
    <property type="match status" value="1"/>
</dbReference>
<dbReference type="CDD" id="cd00609">
    <property type="entry name" value="AAT_like"/>
    <property type="match status" value="1"/>
</dbReference>
<dbReference type="GO" id="GO:0003677">
    <property type="term" value="F:DNA binding"/>
    <property type="evidence" value="ECO:0007669"/>
    <property type="project" value="UniProtKB-KW"/>
</dbReference>
<dbReference type="PANTHER" id="PTHR46577">
    <property type="entry name" value="HTH-TYPE TRANSCRIPTIONAL REGULATORY PROTEIN GABR"/>
    <property type="match status" value="1"/>
</dbReference>
<dbReference type="SUPFAM" id="SSF53383">
    <property type="entry name" value="PLP-dependent transferases"/>
    <property type="match status" value="1"/>
</dbReference>
<dbReference type="InterPro" id="IPR004839">
    <property type="entry name" value="Aminotransferase_I/II_large"/>
</dbReference>
<dbReference type="Gene3D" id="1.10.10.10">
    <property type="entry name" value="Winged helix-like DNA-binding domain superfamily/Winged helix DNA-binding domain"/>
    <property type="match status" value="1"/>
</dbReference>
<dbReference type="AlphaFoldDB" id="A0A1T4LC06"/>
<keyword evidence="4" id="KW-0238">DNA-binding</keyword>
<protein>
    <recommendedName>
        <fullName evidence="6">HTH gntR-type domain-containing protein</fullName>
    </recommendedName>
</protein>
<evidence type="ECO:0000256" key="3">
    <source>
        <dbReference type="ARBA" id="ARBA00023015"/>
    </source>
</evidence>
<evidence type="ECO:0000256" key="2">
    <source>
        <dbReference type="ARBA" id="ARBA00022898"/>
    </source>
</evidence>
<keyword evidence="3" id="KW-0805">Transcription regulation</keyword>
<keyword evidence="8" id="KW-1185">Reference proteome</keyword>
<dbReference type="Gene3D" id="3.40.640.10">
    <property type="entry name" value="Type I PLP-dependent aspartate aminotransferase-like (Major domain)"/>
    <property type="match status" value="1"/>
</dbReference>
<dbReference type="Proteomes" id="UP000191418">
    <property type="component" value="Unassembled WGS sequence"/>
</dbReference>
<dbReference type="EMBL" id="MTSM01000002">
    <property type="protein sequence ID" value="OPX56713.1"/>
    <property type="molecule type" value="Genomic_DNA"/>
</dbReference>
<dbReference type="Pfam" id="PF00392">
    <property type="entry name" value="GntR"/>
    <property type="match status" value="1"/>
</dbReference>